<evidence type="ECO:0000313" key="2">
    <source>
        <dbReference type="Proteomes" id="UP000837801"/>
    </source>
</evidence>
<sequence length="716" mass="82448">MESVSVSSLLSQLDEESGKLSQFDIQEILDQLKSIINNIQSTHQFNRLVEFIFHGKLTIPQKIFIVKYLLIPPADSSESLSMSLVLKIVGCIGKPMQRGPRAFHKGIPINLQQALLQWLLCSIHFFGEVSKTVKKLLPILFQSLVYEFSRPYLANLIFLATSGVKGSSKPFKTWQIDLVLDLHFRFPSDDSLRVLLALFRWVDPTLSYRGKGTLNLGYVNPQILSYPDTDYLSAIKDINLNKNLLELNLKQYERFYMKVSGRKRVKFSTNADIDLDLDIIDFANVGGDDLISILEVNSLQEVVENLDNIQFVNLKTILTSDFEKDDRFKILYLTLNSDRLSLKLDYYLRLTLLDDNLSLDELVTITNNLCTYHAHGNLPLQSVREFILSKVIPPALPTLEVLQARIKLLRFLSLDREFEESFFNDNCLKLIDAESSKLLIPFVQEVISTYSIWHMESPISEIFIEILNSTLPKLFSLYIPHINQLKVQFSMLSLLNFMKQIDIFHLNEDIHPNTIVLPPTLVYSLVLSPNPLVVSEICGYISSCKIFKFQHKHDTFKSLQNIYIMDILNLAWRDNSFKHEHQEKSYNKAMLLHPRFIHQLSISNVMNYSNLVKFNLIGNIFHNPTWSYLTTEILRKLEDESDNVTIRHAGPPTEESVNDLGESKDEWLDVTYDELKLAILRKLDAMGFDGFANLLFTSLKTLANLRLDERQIPETD</sequence>
<dbReference type="Proteomes" id="UP000837801">
    <property type="component" value="Unassembled WGS sequence"/>
</dbReference>
<proteinExistence type="predicted"/>
<dbReference type="EMBL" id="CAKXYY010000001">
    <property type="protein sequence ID" value="CAH2350047.1"/>
    <property type="molecule type" value="Genomic_DNA"/>
</dbReference>
<accession>A0A9P0QKC9</accession>
<evidence type="ECO:0000313" key="1">
    <source>
        <dbReference type="EMBL" id="CAH2350047.1"/>
    </source>
</evidence>
<gene>
    <name evidence="1" type="ORF">CLIB1423_01S01200</name>
</gene>
<name>A0A9P0QKC9_9ASCO</name>
<keyword evidence="2" id="KW-1185">Reference proteome</keyword>
<organism evidence="1 2">
    <name type="scientific">[Candida] railenensis</name>
    <dbReference type="NCBI Taxonomy" id="45579"/>
    <lineage>
        <taxon>Eukaryota</taxon>
        <taxon>Fungi</taxon>
        <taxon>Dikarya</taxon>
        <taxon>Ascomycota</taxon>
        <taxon>Saccharomycotina</taxon>
        <taxon>Pichiomycetes</taxon>
        <taxon>Debaryomycetaceae</taxon>
        <taxon>Kurtzmaniella</taxon>
    </lineage>
</organism>
<protein>
    <submittedName>
        <fullName evidence="1">Uncharacterized protein</fullName>
    </submittedName>
</protein>
<dbReference type="AlphaFoldDB" id="A0A9P0QKC9"/>
<comment type="caution">
    <text evidence="1">The sequence shown here is derived from an EMBL/GenBank/DDBJ whole genome shotgun (WGS) entry which is preliminary data.</text>
</comment>
<dbReference type="OrthoDB" id="6347512at2759"/>
<reference evidence="1" key="1">
    <citation type="submission" date="2022-03" db="EMBL/GenBank/DDBJ databases">
        <authorList>
            <person name="Legras J.-L."/>
            <person name="Devillers H."/>
            <person name="Grondin C."/>
        </authorList>
    </citation>
    <scope>NUCLEOTIDE SEQUENCE</scope>
    <source>
        <strain evidence="1">CLIB 1423</strain>
    </source>
</reference>